<dbReference type="InterPro" id="IPR033370">
    <property type="entry name" value="COG1"/>
</dbReference>
<dbReference type="GO" id="GO:0000139">
    <property type="term" value="C:Golgi membrane"/>
    <property type="evidence" value="ECO:0007669"/>
    <property type="project" value="UniProtKB-SubCell"/>
</dbReference>
<name>A0A507E7M6_9FUNG</name>
<keyword evidence="4" id="KW-0813">Transport</keyword>
<dbReference type="Pfam" id="PF08700">
    <property type="entry name" value="VPS51_Exo84_N"/>
    <property type="match status" value="1"/>
</dbReference>
<dbReference type="GO" id="GO:0017119">
    <property type="term" value="C:Golgi transport complex"/>
    <property type="evidence" value="ECO:0007669"/>
    <property type="project" value="InterPro"/>
</dbReference>
<keyword evidence="5" id="KW-0653">Protein transport</keyword>
<evidence type="ECO:0000256" key="5">
    <source>
        <dbReference type="ARBA" id="ARBA00022927"/>
    </source>
</evidence>
<evidence type="ECO:0000256" key="8">
    <source>
        <dbReference type="SAM" id="MobiDB-lite"/>
    </source>
</evidence>
<evidence type="ECO:0000256" key="3">
    <source>
        <dbReference type="ARBA" id="ARBA00020978"/>
    </source>
</evidence>
<keyword evidence="10" id="KW-1185">Reference proteome</keyword>
<evidence type="ECO:0000313" key="10">
    <source>
        <dbReference type="Proteomes" id="UP000318582"/>
    </source>
</evidence>
<gene>
    <name evidence="9" type="ORF">PhCBS80983_g02491</name>
</gene>
<feature type="compositionally biased region" description="Basic and acidic residues" evidence="8">
    <location>
        <begin position="1"/>
        <end position="16"/>
    </location>
</feature>
<evidence type="ECO:0000256" key="4">
    <source>
        <dbReference type="ARBA" id="ARBA00022448"/>
    </source>
</evidence>
<comment type="subcellular location">
    <subcellularLocation>
        <location evidence="1">Golgi apparatus membrane</location>
        <topology evidence="1">Peripheral membrane protein</topology>
    </subcellularLocation>
</comment>
<feature type="compositionally biased region" description="Low complexity" evidence="8">
    <location>
        <begin position="888"/>
        <end position="899"/>
    </location>
</feature>
<proteinExistence type="inferred from homology"/>
<organism evidence="9 10">
    <name type="scientific">Powellomyces hirtus</name>
    <dbReference type="NCBI Taxonomy" id="109895"/>
    <lineage>
        <taxon>Eukaryota</taxon>
        <taxon>Fungi</taxon>
        <taxon>Fungi incertae sedis</taxon>
        <taxon>Chytridiomycota</taxon>
        <taxon>Chytridiomycota incertae sedis</taxon>
        <taxon>Chytridiomycetes</taxon>
        <taxon>Spizellomycetales</taxon>
        <taxon>Powellomycetaceae</taxon>
        <taxon>Powellomyces</taxon>
    </lineage>
</organism>
<comment type="similarity">
    <text evidence="2">Belongs to the COG1 family.</text>
</comment>
<evidence type="ECO:0000256" key="7">
    <source>
        <dbReference type="ARBA" id="ARBA00023136"/>
    </source>
</evidence>
<dbReference type="PANTHER" id="PTHR31658">
    <property type="entry name" value="CONSERVED OLIGOMERIC GOLGI COMPLEX SUBUNIT 1"/>
    <property type="match status" value="1"/>
</dbReference>
<dbReference type="PANTHER" id="PTHR31658:SF0">
    <property type="entry name" value="CONSERVED OLIGOMERIC GOLGI COMPLEX SUBUNIT 1"/>
    <property type="match status" value="1"/>
</dbReference>
<dbReference type="EMBL" id="QEAQ01000026">
    <property type="protein sequence ID" value="TPX59377.1"/>
    <property type="molecule type" value="Genomic_DNA"/>
</dbReference>
<evidence type="ECO:0000256" key="1">
    <source>
        <dbReference type="ARBA" id="ARBA00004395"/>
    </source>
</evidence>
<feature type="compositionally biased region" description="Polar residues" evidence="8">
    <location>
        <begin position="22"/>
        <end position="42"/>
    </location>
</feature>
<dbReference type="GO" id="GO:0006891">
    <property type="term" value="P:intra-Golgi vesicle-mediated transport"/>
    <property type="evidence" value="ECO:0007669"/>
    <property type="project" value="InterPro"/>
</dbReference>
<comment type="caution">
    <text evidence="9">The sequence shown here is derived from an EMBL/GenBank/DDBJ whole genome shotgun (WGS) entry which is preliminary data.</text>
</comment>
<reference evidence="9 10" key="1">
    <citation type="journal article" date="2019" name="Sci. Rep.">
        <title>Comparative genomics of chytrid fungi reveal insights into the obligate biotrophic and pathogenic lifestyle of Synchytrium endobioticum.</title>
        <authorList>
            <person name="van de Vossenberg B.T.L.H."/>
            <person name="Warris S."/>
            <person name="Nguyen H.D.T."/>
            <person name="van Gent-Pelzer M.P.E."/>
            <person name="Joly D.L."/>
            <person name="van de Geest H.C."/>
            <person name="Bonants P.J.M."/>
            <person name="Smith D.S."/>
            <person name="Levesque C.A."/>
            <person name="van der Lee T.A.J."/>
        </authorList>
    </citation>
    <scope>NUCLEOTIDE SEQUENCE [LARGE SCALE GENOMIC DNA]</scope>
    <source>
        <strain evidence="9 10">CBS 809.83</strain>
    </source>
</reference>
<accession>A0A507E7M6</accession>
<evidence type="ECO:0000256" key="2">
    <source>
        <dbReference type="ARBA" id="ARBA00006653"/>
    </source>
</evidence>
<dbReference type="Proteomes" id="UP000318582">
    <property type="component" value="Unassembled WGS sequence"/>
</dbReference>
<protein>
    <recommendedName>
        <fullName evidence="3">Conserved oligomeric Golgi complex subunit 1</fullName>
    </recommendedName>
</protein>
<evidence type="ECO:0000256" key="6">
    <source>
        <dbReference type="ARBA" id="ARBA00023034"/>
    </source>
</evidence>
<sequence length="1005" mass="110787">MQRRESTAEFIARRDSVAPPSRKNSSFQPQPSQSRLFDSFTSTKRHAQTDTASLAGMDPDAVFEKHSVAEVRTMLARTSVDIERKKQDLRVMVGERYRDLIDAADAIKTMSTAAHDVDATFLAMRNGCDAQSIKRKVMESKAKGSAPGDEKRKTSVYSVAAQIKVLVNTPEQIWHAMEEHKYLRACRLYLVARQVYENLTTTDDAASLRSLHSFPVVKRQWNAVSHFRDQIVERSVSHLSSTGEDSQNISETLCAIILLTGASQHDILKRFLATRHSTFVTHIKASTPQTPAEIASRICSLLESIRRTLHDIQQIFFLESSPSLLTKTVSQLTAPPAAQSHSISEIYREKTNMHLIYRHLPASIAAHRPRVDPVNTRAVSPEVARKDIDAWEREVRNSVTSAATVWLGVVEKATILSTIRNHVLHSVKEGERGESASQYPALCSQVFGKHYSLWTDLIRAPFNEVAEAVLARSFEGLATQPEAMIKDMLINLSNVSQPDRHVAEYMWSAENFAAGSIDLEDSAAVVYRGETPALASLGSSFEKIVRDVKDDASPLFETTAEEADDGHLALTDSVRLFDAFRTILGAALVRYREGLMELLSVAQEAGIIGSDGEDNVVRKAETVDKCLFAGRVGRSVALRVQRLGALLGLDRPRTPQWEASLEAFAKDIETWERSLLDVYDAAHRVWIDVIARRMEGAVASEVARVTWANSEFTALWEGGVPVQPSPFVMTTLFDLCREWNRVAGFTLEKNILTSLMAETHSRIAHLYSTIIPTAPHEDAVKQLAFDQAYFGTVLAPGDTSRGNLIEQRIYDAVIPNVTEFWKGSGTLFGAFLISHAAPAAGPSSKSTSEMYNIIPLTKPPPRFTLLPVPTAPKKHLPKQHSHSSMDGSNSNPSQQQQAPNTPPRPQSQRRVSLIPDPPAKQPRAPAAQEKFVRGAKPPAISLHSRPPPVPPKQQYQQSAAPLPQGLGKTFEVFTSGARNVLSGVLDYTSQVGSPVIGRRGKGPGG</sequence>
<dbReference type="AlphaFoldDB" id="A0A507E7M6"/>
<keyword evidence="7" id="KW-0472">Membrane</keyword>
<keyword evidence="6" id="KW-0333">Golgi apparatus</keyword>
<dbReference type="STRING" id="109895.A0A507E7M6"/>
<feature type="compositionally biased region" description="Basic residues" evidence="8">
    <location>
        <begin position="872"/>
        <end position="881"/>
    </location>
</feature>
<dbReference type="GO" id="GO:0015031">
    <property type="term" value="P:protein transport"/>
    <property type="evidence" value="ECO:0007669"/>
    <property type="project" value="UniProtKB-KW"/>
</dbReference>
<feature type="region of interest" description="Disordered" evidence="8">
    <location>
        <begin position="1"/>
        <end position="43"/>
    </location>
</feature>
<evidence type="ECO:0000313" key="9">
    <source>
        <dbReference type="EMBL" id="TPX59377.1"/>
    </source>
</evidence>
<feature type="region of interest" description="Disordered" evidence="8">
    <location>
        <begin position="862"/>
        <end position="963"/>
    </location>
</feature>